<evidence type="ECO:0000313" key="5">
    <source>
        <dbReference type="Proteomes" id="UP000252669"/>
    </source>
</evidence>
<protein>
    <recommendedName>
        <fullName evidence="6">Motility accessory factor</fullName>
    </recommendedName>
</protein>
<dbReference type="AlphaFoldDB" id="A0A366MV57"/>
<proteinExistence type="predicted"/>
<dbReference type="InterPro" id="IPR045376">
    <property type="entry name" value="Maf_N"/>
</dbReference>
<dbReference type="PANTHER" id="PTHR41786:SF1">
    <property type="entry name" value="6-HYDROXYMETHYLPTERIN DIPHOSPHOKINASE MPTE-LIKE DOMAIN-CONTAINING PROTEIN"/>
    <property type="match status" value="1"/>
</dbReference>
<dbReference type="OrthoDB" id="5291305at2"/>
<sequence>MEEAQIELQNALTTTFLANLVFLSEYDNELYHRVDELSRMIENGNYKERYALEFNMQDGDFDIYDIINDKYLYNNSPKRYNNELVRKIDFDEKSSILNVSKHFLYEFQEEVDRKDRFEFENSELISAMTFNDTWEYSKITKDFLTNRKRRFKDIKKFIFMGTLLGRHIPRIAQKIDAKIYLVLERNLEIFRLSLFTVDYTILAQNDGVIFSIMDDVEKLEQKILKFLNIGNLENYILKFSTTNINVAEYIDTILRTLATLDPTTYDYNRRMYVHLNRATKYLKGGYKNLLFNNIKNDFNTFENIPILYLAAGPSLDENIEWIKENQNKFFIVTIGAAYKKILLNNIRIDMITSLDESHFLATMQFDDESVSKINENTIILSGNMTHENVLKKFNQEVLFLFELYKSINKDNIYFSGYSIGEVTLDILLHLNAKNIYLIGLDLALNQETGESHSKGSDSVTSSLNLDEEQSRDTFSQVDSLIQTKGNHSDFVFTTPLFFSSIQATNDKLFKKEKDVNVYNLSYHGAYFENTIPIKKEKINTQDFKDINFNDINILSLLKKYSIKELSEESKQEIKDEINFLEDKILKQLKEITKRDYKNFSFLFKDIIELTLIIDNSSYKSFFQIIVGKFQIVIPYLFYHFNDIKVKNEEKKVKKIRDIFVKQIKNLVNDYVFCLKRIL</sequence>
<dbReference type="PANTHER" id="PTHR41786">
    <property type="entry name" value="MOTILITY ACCESSORY FACTOR MAF"/>
    <property type="match status" value="1"/>
</dbReference>
<dbReference type="Pfam" id="PF01973">
    <property type="entry name" value="MptE-like"/>
    <property type="match status" value="1"/>
</dbReference>
<organism evidence="4 5">
    <name type="scientific">Aliarcobacter vitoriensis</name>
    <dbReference type="NCBI Taxonomy" id="2011099"/>
    <lineage>
        <taxon>Bacteria</taxon>
        <taxon>Pseudomonadati</taxon>
        <taxon>Campylobacterota</taxon>
        <taxon>Epsilonproteobacteria</taxon>
        <taxon>Campylobacterales</taxon>
        <taxon>Arcobacteraceae</taxon>
        <taxon>Aliarcobacter</taxon>
    </lineage>
</organism>
<gene>
    <name evidence="4" type="ORF">CRU91_00440</name>
</gene>
<dbReference type="InterPro" id="IPR002826">
    <property type="entry name" value="MptE-like"/>
</dbReference>
<evidence type="ECO:0000259" key="2">
    <source>
        <dbReference type="Pfam" id="PF01973"/>
    </source>
</evidence>
<evidence type="ECO:0000313" key="4">
    <source>
        <dbReference type="EMBL" id="RBQ30146.1"/>
    </source>
</evidence>
<comment type="caution">
    <text evidence="4">The sequence shown here is derived from an EMBL/GenBank/DDBJ whole genome shotgun (WGS) entry which is preliminary data.</text>
</comment>
<dbReference type="Pfam" id="PF20157">
    <property type="entry name" value="Maf_flag10_N"/>
    <property type="match status" value="1"/>
</dbReference>
<keyword evidence="5" id="KW-1185">Reference proteome</keyword>
<dbReference type="EMBL" id="PDKB01000001">
    <property type="protein sequence ID" value="RBQ30146.1"/>
    <property type="molecule type" value="Genomic_DNA"/>
</dbReference>
<feature type="domain" description="Glycosyltransferase Maf N-terminal" evidence="3">
    <location>
        <begin position="16"/>
        <end position="226"/>
    </location>
</feature>
<evidence type="ECO:0008006" key="6">
    <source>
        <dbReference type="Google" id="ProtNLM"/>
    </source>
</evidence>
<evidence type="ECO:0000259" key="3">
    <source>
        <dbReference type="Pfam" id="PF20157"/>
    </source>
</evidence>
<evidence type="ECO:0000256" key="1">
    <source>
        <dbReference type="SAM" id="Coils"/>
    </source>
</evidence>
<reference evidence="4 5" key="1">
    <citation type="submission" date="2017-10" db="EMBL/GenBank/DDBJ databases">
        <title>Genomics of the genus Arcobacter.</title>
        <authorList>
            <person name="Perez-Cataluna A."/>
            <person name="Figueras M.J."/>
        </authorList>
    </citation>
    <scope>NUCLEOTIDE SEQUENCE [LARGE SCALE GENOMIC DNA]</scope>
    <source>
        <strain evidence="4 5">CECT 9230</strain>
    </source>
</reference>
<name>A0A366MV57_9BACT</name>
<accession>A0A366MV57</accession>
<feature type="coiled-coil region" evidence="1">
    <location>
        <begin position="563"/>
        <end position="590"/>
    </location>
</feature>
<dbReference type="Proteomes" id="UP000252669">
    <property type="component" value="Unassembled WGS sequence"/>
</dbReference>
<keyword evidence="1" id="KW-0175">Coiled coil</keyword>
<dbReference type="RefSeq" id="WP_113892299.1">
    <property type="nucleotide sequence ID" value="NZ_JANJGA010000002.1"/>
</dbReference>
<feature type="domain" description="6-hydroxymethylpterin diphosphokinase MptE-like" evidence="2">
    <location>
        <begin position="291"/>
        <end position="446"/>
    </location>
</feature>